<keyword evidence="2 6" id="KW-0489">Methyltransferase</keyword>
<evidence type="ECO:0000313" key="9">
    <source>
        <dbReference type="EMBL" id="KIK02835.1"/>
    </source>
</evidence>
<comment type="similarity">
    <text evidence="1 6">Belongs to the methyltransferase superfamily.</text>
</comment>
<proteinExistence type="inferred from homology"/>
<feature type="compositionally biased region" description="Polar residues" evidence="7">
    <location>
        <begin position="85"/>
        <end position="97"/>
    </location>
</feature>
<feature type="domain" description="Bin3-type SAM" evidence="8">
    <location>
        <begin position="21"/>
        <end position="274"/>
    </location>
</feature>
<sequence length="274" mass="30416">MTIPIYGNYHGYYSKRPTVNDARLAVLPEALFHGARVLDIGCNEGWVTCEIAQSLGPHKVVGVDIDDTLVQAAWRRRRTVWSLQGPSPATTLASNNVDDGLQRTSKKRKLEEAPGSAAGAGSRSRNYFPLSCEHEFGSLPIPPTTIRGKHAFPHNVSFRTANWIRDEIPEDAEGYDVVVAFSVSKWIHLNEGDEGLRQFFRKVYSVLKAGGAFVLEPQPWESYAKARRMSEAKNAKSLVIRPEHFSDILRDIGFEPARHFGSIGEGGERLSTPS</sequence>
<dbReference type="InterPro" id="IPR010675">
    <property type="entry name" value="Bin3_C"/>
</dbReference>
<gene>
    <name evidence="9" type="ORF">K443DRAFT_131709</name>
</gene>
<keyword evidence="3 6" id="KW-0808">Transferase</keyword>
<evidence type="ECO:0000256" key="7">
    <source>
        <dbReference type="SAM" id="MobiDB-lite"/>
    </source>
</evidence>
<dbReference type="SUPFAM" id="SSF53335">
    <property type="entry name" value="S-adenosyl-L-methionine-dependent methyltransferases"/>
    <property type="match status" value="1"/>
</dbReference>
<dbReference type="InterPro" id="IPR029063">
    <property type="entry name" value="SAM-dependent_MTases_sf"/>
</dbReference>
<dbReference type="GO" id="GO:0032259">
    <property type="term" value="P:methylation"/>
    <property type="evidence" value="ECO:0007669"/>
    <property type="project" value="UniProtKB-KW"/>
</dbReference>
<dbReference type="STRING" id="1095629.A0A0C9WUF7"/>
<reference evidence="10" key="2">
    <citation type="submission" date="2015-01" db="EMBL/GenBank/DDBJ databases">
        <title>Evolutionary Origins and Diversification of the Mycorrhizal Mutualists.</title>
        <authorList>
            <consortium name="DOE Joint Genome Institute"/>
            <consortium name="Mycorrhizal Genomics Consortium"/>
            <person name="Kohler A."/>
            <person name="Kuo A."/>
            <person name="Nagy L.G."/>
            <person name="Floudas D."/>
            <person name="Copeland A."/>
            <person name="Barry K.W."/>
            <person name="Cichocki N."/>
            <person name="Veneault-Fourrey C."/>
            <person name="LaButti K."/>
            <person name="Lindquist E.A."/>
            <person name="Lipzen A."/>
            <person name="Lundell T."/>
            <person name="Morin E."/>
            <person name="Murat C."/>
            <person name="Riley R."/>
            <person name="Ohm R."/>
            <person name="Sun H."/>
            <person name="Tunlid A."/>
            <person name="Henrissat B."/>
            <person name="Grigoriev I.V."/>
            <person name="Hibbett D.S."/>
            <person name="Martin F."/>
        </authorList>
    </citation>
    <scope>NUCLEOTIDE SEQUENCE [LARGE SCALE GENOMIC DNA]</scope>
    <source>
        <strain evidence="10">LaAM-08-1</strain>
    </source>
</reference>
<dbReference type="PANTHER" id="PTHR12315">
    <property type="entry name" value="BICOID-INTERACTING PROTEIN RELATED"/>
    <property type="match status" value="1"/>
</dbReference>
<evidence type="ECO:0000256" key="2">
    <source>
        <dbReference type="ARBA" id="ARBA00022603"/>
    </source>
</evidence>
<dbReference type="CDD" id="cd02440">
    <property type="entry name" value="AdoMet_MTases"/>
    <property type="match status" value="1"/>
</dbReference>
<dbReference type="HOGENOM" id="CLU_004729_2_0_1"/>
<dbReference type="OrthoDB" id="540004at2759"/>
<feature type="region of interest" description="Disordered" evidence="7">
    <location>
        <begin position="85"/>
        <end position="123"/>
    </location>
</feature>
<dbReference type="PANTHER" id="PTHR12315:SF0">
    <property type="entry name" value="7SK SNRNA METHYLPHOSPHATE CAPPING ENZYME"/>
    <property type="match status" value="1"/>
</dbReference>
<dbReference type="AlphaFoldDB" id="A0A0C9WUF7"/>
<evidence type="ECO:0000259" key="8">
    <source>
        <dbReference type="PROSITE" id="PS51515"/>
    </source>
</evidence>
<dbReference type="GO" id="GO:0040031">
    <property type="term" value="P:snRNA modification"/>
    <property type="evidence" value="ECO:0007669"/>
    <property type="project" value="TreeGrafter"/>
</dbReference>
<dbReference type="GO" id="GO:0008171">
    <property type="term" value="F:O-methyltransferase activity"/>
    <property type="evidence" value="ECO:0007669"/>
    <property type="project" value="UniProtKB-UniRule"/>
</dbReference>
<dbReference type="GO" id="GO:0017069">
    <property type="term" value="F:snRNA binding"/>
    <property type="evidence" value="ECO:0007669"/>
    <property type="project" value="TreeGrafter"/>
</dbReference>
<dbReference type="PROSITE" id="PS51515">
    <property type="entry name" value="BIN3_SAM"/>
    <property type="match status" value="1"/>
</dbReference>
<evidence type="ECO:0000313" key="10">
    <source>
        <dbReference type="Proteomes" id="UP000054477"/>
    </source>
</evidence>
<evidence type="ECO:0000256" key="6">
    <source>
        <dbReference type="RuleBase" id="RU367087"/>
    </source>
</evidence>
<evidence type="ECO:0000256" key="3">
    <source>
        <dbReference type="ARBA" id="ARBA00022679"/>
    </source>
</evidence>
<dbReference type="Proteomes" id="UP000054477">
    <property type="component" value="Unassembled WGS sequence"/>
</dbReference>
<reference evidence="9 10" key="1">
    <citation type="submission" date="2014-04" db="EMBL/GenBank/DDBJ databases">
        <authorList>
            <consortium name="DOE Joint Genome Institute"/>
            <person name="Kuo A."/>
            <person name="Kohler A."/>
            <person name="Nagy L.G."/>
            <person name="Floudas D."/>
            <person name="Copeland A."/>
            <person name="Barry K.W."/>
            <person name="Cichocki N."/>
            <person name="Veneault-Fourrey C."/>
            <person name="LaButti K."/>
            <person name="Lindquist E.A."/>
            <person name="Lipzen A."/>
            <person name="Lundell T."/>
            <person name="Morin E."/>
            <person name="Murat C."/>
            <person name="Sun H."/>
            <person name="Tunlid A."/>
            <person name="Henrissat B."/>
            <person name="Grigoriev I.V."/>
            <person name="Hibbett D.S."/>
            <person name="Martin F."/>
            <person name="Nordberg H.P."/>
            <person name="Cantor M.N."/>
            <person name="Hua S.X."/>
        </authorList>
    </citation>
    <scope>NUCLEOTIDE SEQUENCE [LARGE SCALE GENOMIC DNA]</scope>
    <source>
        <strain evidence="9 10">LaAM-08-1</strain>
    </source>
</reference>
<dbReference type="InterPro" id="IPR024160">
    <property type="entry name" value="BIN3_SAM-bd_dom"/>
</dbReference>
<dbReference type="Gene3D" id="3.40.50.150">
    <property type="entry name" value="Vaccinia Virus protein VP39"/>
    <property type="match status" value="1"/>
</dbReference>
<evidence type="ECO:0000256" key="5">
    <source>
        <dbReference type="PROSITE-ProRule" id="PRU00848"/>
    </source>
</evidence>
<dbReference type="InterPro" id="IPR039772">
    <property type="entry name" value="Bin3-like"/>
</dbReference>
<dbReference type="Pfam" id="PF13649">
    <property type="entry name" value="Methyltransf_25"/>
    <property type="match status" value="1"/>
</dbReference>
<dbReference type="EC" id="2.1.1.-" evidence="6"/>
<dbReference type="GO" id="GO:0008173">
    <property type="term" value="F:RNA methyltransferase activity"/>
    <property type="evidence" value="ECO:0007669"/>
    <property type="project" value="UniProtKB-UniRule"/>
</dbReference>
<dbReference type="Pfam" id="PF06859">
    <property type="entry name" value="Bin3"/>
    <property type="match status" value="1"/>
</dbReference>
<accession>A0A0C9WUF7</accession>
<organism evidence="9 10">
    <name type="scientific">Laccaria amethystina LaAM-08-1</name>
    <dbReference type="NCBI Taxonomy" id="1095629"/>
    <lineage>
        <taxon>Eukaryota</taxon>
        <taxon>Fungi</taxon>
        <taxon>Dikarya</taxon>
        <taxon>Basidiomycota</taxon>
        <taxon>Agaricomycotina</taxon>
        <taxon>Agaricomycetes</taxon>
        <taxon>Agaricomycetidae</taxon>
        <taxon>Agaricales</taxon>
        <taxon>Agaricineae</taxon>
        <taxon>Hydnangiaceae</taxon>
        <taxon>Laccaria</taxon>
    </lineage>
</organism>
<keyword evidence="4 5" id="KW-0949">S-adenosyl-L-methionine</keyword>
<keyword evidence="10" id="KW-1185">Reference proteome</keyword>
<evidence type="ECO:0000256" key="1">
    <source>
        <dbReference type="ARBA" id="ARBA00008361"/>
    </source>
</evidence>
<dbReference type="EMBL" id="KN838587">
    <property type="protein sequence ID" value="KIK02835.1"/>
    <property type="molecule type" value="Genomic_DNA"/>
</dbReference>
<evidence type="ECO:0000256" key="4">
    <source>
        <dbReference type="ARBA" id="ARBA00022691"/>
    </source>
</evidence>
<dbReference type="InterPro" id="IPR041698">
    <property type="entry name" value="Methyltransf_25"/>
</dbReference>
<name>A0A0C9WUF7_9AGAR</name>
<protein>
    <recommendedName>
        <fullName evidence="6">RNA methyltransferase</fullName>
        <ecNumber evidence="6">2.1.1.-</ecNumber>
    </recommendedName>
</protein>